<accession>A0AAW6SU48</accession>
<comment type="caution">
    <text evidence="1">The sequence shown here is derived from an EMBL/GenBank/DDBJ whole genome shotgun (WGS) entry which is preliminary data.</text>
</comment>
<protein>
    <submittedName>
        <fullName evidence="1">Phage portal protein</fullName>
    </submittedName>
</protein>
<dbReference type="EMBL" id="JAROYP010000002">
    <property type="protein sequence ID" value="MDH5160351.1"/>
    <property type="molecule type" value="Genomic_DNA"/>
</dbReference>
<dbReference type="InterPro" id="IPR021145">
    <property type="entry name" value="Portal_protein_SPP1_Gp6-like"/>
</dbReference>
<dbReference type="Pfam" id="PF05133">
    <property type="entry name" value="SPP1_portal"/>
    <property type="match status" value="1"/>
</dbReference>
<dbReference type="InterPro" id="IPR006428">
    <property type="entry name" value="Portal_SPP1-type"/>
</dbReference>
<evidence type="ECO:0000313" key="2">
    <source>
        <dbReference type="Proteomes" id="UP001159179"/>
    </source>
</evidence>
<gene>
    <name evidence="1" type="ORF">P5X88_05340</name>
</gene>
<organism evidence="1 2">
    <name type="scientific">Heyndrickxia oleronia</name>
    <dbReference type="NCBI Taxonomy" id="38875"/>
    <lineage>
        <taxon>Bacteria</taxon>
        <taxon>Bacillati</taxon>
        <taxon>Bacillota</taxon>
        <taxon>Bacilli</taxon>
        <taxon>Bacillales</taxon>
        <taxon>Bacillaceae</taxon>
        <taxon>Heyndrickxia</taxon>
    </lineage>
</organism>
<dbReference type="AlphaFoldDB" id="A0AAW6SU48"/>
<evidence type="ECO:0000313" key="1">
    <source>
        <dbReference type="EMBL" id="MDH5160351.1"/>
    </source>
</evidence>
<name>A0AAW6SU48_9BACI</name>
<dbReference type="NCBIfam" id="TIGR01538">
    <property type="entry name" value="portal_SPP1"/>
    <property type="match status" value="1"/>
</dbReference>
<dbReference type="RefSeq" id="WP_280616012.1">
    <property type="nucleotide sequence ID" value="NZ_JAROYP010000002.1"/>
</dbReference>
<sequence length="485" mass="56916">MDPFSETLTEKYNRIIEEGAKNVMTDVEIIMHEVNEWEDSSLRKMMLDGQRYYENKHDILERKKMVVGEGGALQEVNNIANNKIVHGFIRKLVDQKIGYLLSLPFTIQNENKEYMELLTEYFNKKFYRMFQNVGKEAINKGKAWIHIYYDEQGNFKFKRIPSEEIIAFWKDSERTELDYIIRSFRVKQWIGKKKETIHKVEVWDSTGVYRYVVHKGKLIPDVEVGEYSPHLIRENGDELEGVNWNRVPFVCFKYNDEELPILNYVKSIVDDYDKQKSDNSNNLEELPNGGIYVVKNYDGTDLGEFRRNLSVYRAVKVTEEGGLETLNLEIDTEAFKTHMEMQRKDLYELGRGVDTQSDRLGNDQSGIALRFLYADLDMDANIIETEFQAALEQLKWFIDQDISIRTGKDYSNEEVEFIFNRDIIINESEVIENASKSVGQISDETIIANHPWVTDLQTELERLKNQYGNPEEYKDTFSKDVKDDE</sequence>
<reference evidence="1" key="1">
    <citation type="submission" date="2023-03" db="EMBL/GenBank/DDBJ databases">
        <title>Bacterial isolates from washroom surfaces on a university campus.</title>
        <authorList>
            <person name="Holman D.B."/>
            <person name="Gzyl K.E."/>
            <person name="Taheri A.E."/>
        </authorList>
    </citation>
    <scope>NUCLEOTIDE SEQUENCE</scope>
    <source>
        <strain evidence="1">RD03</strain>
    </source>
</reference>
<dbReference type="Proteomes" id="UP001159179">
    <property type="component" value="Unassembled WGS sequence"/>
</dbReference>
<proteinExistence type="predicted"/>